<proteinExistence type="predicted"/>
<comment type="caution">
    <text evidence="1">The sequence shown here is derived from an EMBL/GenBank/DDBJ whole genome shotgun (WGS) entry which is preliminary data.</text>
</comment>
<reference evidence="1 2" key="1">
    <citation type="submission" date="2017-12" db="EMBL/GenBank/DDBJ databases">
        <authorList>
            <person name="Pombert J.-F."/>
            <person name="Haag K.L."/>
            <person name="Ebert D."/>
        </authorList>
    </citation>
    <scope>NUCLEOTIDE SEQUENCE [LARGE SCALE GENOMIC DNA]</scope>
    <source>
        <strain evidence="1">BE-OM-2</strain>
    </source>
</reference>
<accession>A0A4Q9KR44</accession>
<evidence type="ECO:0000313" key="1">
    <source>
        <dbReference type="EMBL" id="TBT96875.1"/>
    </source>
</evidence>
<sequence>MGILDSKIDPIYNFIIRSLAVYRVYEGIVDSEINKYYSCIVSLVKYGISDEGEMSEFKDYFDESGNGLNNIFFLRLLKRLLQNQNIIMAFNEKDIHLEINYLHENTQENAALKHFESYELYLDKTRIIFLLEFCNDNCLKNLFIMLLALSNIKILYLLNILNQTFPIYHFPIQILLILITKILIQNIEIMENSSIISNKYSQLKCDNITYIFSTSFYDIIYRDIIDNYINSKNIIENSEEVVHRNMGFNIAKLEQLLNMKAKKNVLFNLKILGLNFQRCTSEHSIFKSCKILDICNFKINANFVFF</sequence>
<dbReference type="Proteomes" id="UP000291404">
    <property type="component" value="Unassembled WGS sequence"/>
</dbReference>
<evidence type="ECO:0000313" key="2">
    <source>
        <dbReference type="Proteomes" id="UP000291404"/>
    </source>
</evidence>
<organism evidence="1 2">
    <name type="scientific">Hamiltosporidium magnivora</name>
    <dbReference type="NCBI Taxonomy" id="148818"/>
    <lineage>
        <taxon>Eukaryota</taxon>
        <taxon>Fungi</taxon>
        <taxon>Fungi incertae sedis</taxon>
        <taxon>Microsporidia</taxon>
        <taxon>Dubosqiidae</taxon>
        <taxon>Hamiltosporidium</taxon>
    </lineage>
</organism>
<feature type="non-terminal residue" evidence="1">
    <location>
        <position position="306"/>
    </location>
</feature>
<dbReference type="AlphaFoldDB" id="A0A4Q9KR44"/>
<dbReference type="EMBL" id="PITI01003301">
    <property type="protein sequence ID" value="TBT96875.1"/>
    <property type="molecule type" value="Genomic_DNA"/>
</dbReference>
<protein>
    <submittedName>
        <fullName evidence="1">Uncharacterized protein</fullName>
    </submittedName>
</protein>
<dbReference type="VEuPathDB" id="MicrosporidiaDB:CWI36_3301p0010"/>
<dbReference type="VEuPathDB" id="MicrosporidiaDB:CWI39_0874p0010"/>
<gene>
    <name evidence="1" type="ORF">CWI36_3301p0010</name>
</gene>
<keyword evidence="2" id="KW-1185">Reference proteome</keyword>
<name>A0A4Q9KR44_9MICR</name>